<dbReference type="GO" id="GO:0000917">
    <property type="term" value="P:division septum assembly"/>
    <property type="evidence" value="ECO:0007669"/>
    <property type="project" value="UniProtKB-KW"/>
</dbReference>
<evidence type="ECO:0000256" key="4">
    <source>
        <dbReference type="ARBA" id="ARBA00044936"/>
    </source>
</evidence>
<evidence type="ECO:0000256" key="1">
    <source>
        <dbReference type="ARBA" id="ARBA00022618"/>
    </source>
</evidence>
<dbReference type="Gene3D" id="3.30.110.150">
    <property type="entry name" value="SepF-like protein"/>
    <property type="match status" value="1"/>
</dbReference>
<keyword evidence="3" id="KW-0131">Cell cycle</keyword>
<dbReference type="EMBL" id="UGGU01000003">
    <property type="protein sequence ID" value="STO31631.1"/>
    <property type="molecule type" value="Genomic_DNA"/>
</dbReference>
<keyword evidence="2" id="KW-0717">Septation</keyword>
<evidence type="ECO:0000313" key="5">
    <source>
        <dbReference type="EMBL" id="STO31631.1"/>
    </source>
</evidence>
<dbReference type="RefSeq" id="WP_115270106.1">
    <property type="nucleotide sequence ID" value="NZ_CASFEE010000024.1"/>
</dbReference>
<comment type="function">
    <text evidence="4">Cell division protein that is part of the divisome complex and is recruited early to the Z-ring. Probably stimulates Z-ring formation, perhaps through the cross-linking of FtsZ protofilaments. Its function overlaps with FtsA.</text>
</comment>
<dbReference type="AlphaFoldDB" id="A0A377GYL4"/>
<name>A0A377GYL4_9FUSO</name>
<dbReference type="InterPro" id="IPR038594">
    <property type="entry name" value="SepF-like_sf"/>
</dbReference>
<dbReference type="Pfam" id="PF04472">
    <property type="entry name" value="SepF"/>
    <property type="match status" value="1"/>
</dbReference>
<dbReference type="Proteomes" id="UP000255328">
    <property type="component" value="Unassembled WGS sequence"/>
</dbReference>
<accession>A0A377GYL4</accession>
<dbReference type="OrthoDB" id="89513at2"/>
<gene>
    <name evidence="5" type="primary">sepF_1</name>
    <name evidence="5" type="ORF">NCTC10723_01085</name>
</gene>
<dbReference type="PANTHER" id="PTHR35798:SF1">
    <property type="entry name" value="CELL DIVISION PROTEIN SEPF"/>
    <property type="match status" value="1"/>
</dbReference>
<dbReference type="PANTHER" id="PTHR35798">
    <property type="entry name" value="CELL DIVISION PROTEIN SEPF"/>
    <property type="match status" value="1"/>
</dbReference>
<dbReference type="InterPro" id="IPR023052">
    <property type="entry name" value="Cell_div_SepF"/>
</dbReference>
<evidence type="ECO:0000256" key="2">
    <source>
        <dbReference type="ARBA" id="ARBA00023210"/>
    </source>
</evidence>
<protein>
    <submittedName>
        <fullName evidence="5">Cell division protein SepF</fullName>
    </submittedName>
</protein>
<dbReference type="InterPro" id="IPR007561">
    <property type="entry name" value="Cell_div_SepF/SepF-rel"/>
</dbReference>
<reference evidence="5 6" key="1">
    <citation type="submission" date="2018-06" db="EMBL/GenBank/DDBJ databases">
        <authorList>
            <consortium name="Pathogen Informatics"/>
            <person name="Doyle S."/>
        </authorList>
    </citation>
    <scope>NUCLEOTIDE SEQUENCE [LARGE SCALE GENOMIC DNA]</scope>
    <source>
        <strain evidence="5 6">NCTC10723</strain>
    </source>
</reference>
<keyword evidence="6" id="KW-1185">Reference proteome</keyword>
<keyword evidence="1 5" id="KW-0132">Cell division</keyword>
<proteinExistence type="predicted"/>
<sequence length="101" mass="12013">MEKDFDIVFVKPKKYEECKKCIEYIKKDKIVHINLMELDAKESQRILDYISGAVYIKEGEIVNPGESIFCTIPKNKSHLFEYKMIQESYDEVEEIIPIYKK</sequence>
<evidence type="ECO:0000313" key="6">
    <source>
        <dbReference type="Proteomes" id="UP000255328"/>
    </source>
</evidence>
<evidence type="ECO:0000256" key="3">
    <source>
        <dbReference type="ARBA" id="ARBA00023306"/>
    </source>
</evidence>
<organism evidence="5 6">
    <name type="scientific">Fusobacterium necrogenes</name>
    <dbReference type="NCBI Taxonomy" id="858"/>
    <lineage>
        <taxon>Bacteria</taxon>
        <taxon>Fusobacteriati</taxon>
        <taxon>Fusobacteriota</taxon>
        <taxon>Fusobacteriia</taxon>
        <taxon>Fusobacteriales</taxon>
        <taxon>Fusobacteriaceae</taxon>
        <taxon>Fusobacterium</taxon>
    </lineage>
</organism>